<gene>
    <name evidence="2" type="ORF">SZ25_00126</name>
</gene>
<dbReference type="Proteomes" id="UP000033358">
    <property type="component" value="Unassembled WGS sequence"/>
</dbReference>
<name>A0A0F5MRU9_9RICK</name>
<keyword evidence="1" id="KW-0812">Transmembrane</keyword>
<organism evidence="2 3">
    <name type="scientific">Candidatus Arcanibacter lacustris</name>
    <dbReference type="NCBI Taxonomy" id="1607817"/>
    <lineage>
        <taxon>Bacteria</taxon>
        <taxon>Pseudomonadati</taxon>
        <taxon>Pseudomonadota</taxon>
        <taxon>Alphaproteobacteria</taxon>
        <taxon>Rickettsiales</taxon>
        <taxon>Candidatus Arcanibacter</taxon>
    </lineage>
</organism>
<evidence type="ECO:0000256" key="1">
    <source>
        <dbReference type="SAM" id="Phobius"/>
    </source>
</evidence>
<proteinExistence type="predicted"/>
<evidence type="ECO:0000313" key="2">
    <source>
        <dbReference type="EMBL" id="KKB96777.1"/>
    </source>
</evidence>
<evidence type="ECO:0000313" key="3">
    <source>
        <dbReference type="Proteomes" id="UP000033358"/>
    </source>
</evidence>
<feature type="transmembrane region" description="Helical" evidence="1">
    <location>
        <begin position="17"/>
        <end position="38"/>
    </location>
</feature>
<comment type="caution">
    <text evidence="2">The sequence shown here is derived from an EMBL/GenBank/DDBJ whole genome shotgun (WGS) entry which is preliminary data.</text>
</comment>
<keyword evidence="3" id="KW-1185">Reference proteome</keyword>
<dbReference type="EMBL" id="JYHA01000025">
    <property type="protein sequence ID" value="KKB96777.1"/>
    <property type="molecule type" value="Genomic_DNA"/>
</dbReference>
<accession>A0A0F5MRU9</accession>
<protein>
    <submittedName>
        <fullName evidence="2">Uncharacterized protein</fullName>
    </submittedName>
</protein>
<keyword evidence="1" id="KW-0472">Membrane</keyword>
<sequence>MEIFKDIADDQNYWDTLGAFTIITTIVTLTAASIYLCYNSEASLYGIDNQCFGSQHILM</sequence>
<dbReference type="AlphaFoldDB" id="A0A0F5MRU9"/>
<keyword evidence="1" id="KW-1133">Transmembrane helix</keyword>
<reference evidence="2 3" key="1">
    <citation type="submission" date="2015-02" db="EMBL/GenBank/DDBJ databases">
        <title>Single cell genomics of a rare environmental alphaproteobacterium provides unique insights into Rickettsiaceae evolution.</title>
        <authorList>
            <person name="Martijn J."/>
            <person name="Schulz F."/>
            <person name="Zaremba-Niedzwiedzka K."/>
            <person name="Viklund J."/>
            <person name="Stepanauskas R."/>
            <person name="Andersson S.G.E."/>
            <person name="Horn M."/>
            <person name="Guy L."/>
            <person name="Ettema T.J.G."/>
        </authorList>
    </citation>
    <scope>NUCLEOTIDE SEQUENCE [LARGE SCALE GENOMIC DNA]</scope>
    <source>
        <strain evidence="2 3">SCGC AAA041-L04</strain>
    </source>
</reference>